<comment type="caution">
    <text evidence="8">The sequence shown here is derived from an EMBL/GenBank/DDBJ whole genome shotgun (WGS) entry which is preliminary data.</text>
</comment>
<accession>A0AA35R958</accession>
<evidence type="ECO:0000256" key="2">
    <source>
        <dbReference type="ARBA" id="ARBA00004752"/>
    </source>
</evidence>
<gene>
    <name evidence="8" type="ORF">GBAR_LOCUS5063</name>
</gene>
<evidence type="ECO:0000256" key="1">
    <source>
        <dbReference type="ARBA" id="ARBA00004496"/>
    </source>
</evidence>
<name>A0AA35R958_GEOBA</name>
<dbReference type="GO" id="GO:0008360">
    <property type="term" value="P:regulation of cell shape"/>
    <property type="evidence" value="ECO:0007669"/>
    <property type="project" value="InterPro"/>
</dbReference>
<dbReference type="PANTHER" id="PTHR43692">
    <property type="entry name" value="UDP-N-ACETYLMURAMOYLALANINE--D-GLUTAMATE LIGASE"/>
    <property type="match status" value="1"/>
</dbReference>
<dbReference type="InterPro" id="IPR013221">
    <property type="entry name" value="Mur_ligase_cen"/>
</dbReference>
<protein>
    <submittedName>
        <fullName evidence="8">UDP-N-acetylmuramoylalanine--D-glutamate ligase</fullName>
    </submittedName>
</protein>
<evidence type="ECO:0000256" key="3">
    <source>
        <dbReference type="ARBA" id="ARBA00022490"/>
    </source>
</evidence>
<comment type="pathway">
    <text evidence="2">Cell wall biogenesis; peptidoglycan biosynthesis.</text>
</comment>
<comment type="subcellular location">
    <subcellularLocation>
        <location evidence="1">Cytoplasm</location>
    </subcellularLocation>
</comment>
<keyword evidence="3" id="KW-0963">Cytoplasm</keyword>
<dbReference type="GO" id="GO:0051301">
    <property type="term" value="P:cell division"/>
    <property type="evidence" value="ECO:0007669"/>
    <property type="project" value="InterPro"/>
</dbReference>
<evidence type="ECO:0000256" key="5">
    <source>
        <dbReference type="ARBA" id="ARBA00022741"/>
    </source>
</evidence>
<dbReference type="Proteomes" id="UP001174909">
    <property type="component" value="Unassembled WGS sequence"/>
</dbReference>
<dbReference type="InterPro" id="IPR036615">
    <property type="entry name" value="Mur_ligase_C_dom_sf"/>
</dbReference>
<dbReference type="HAMAP" id="MF_00639">
    <property type="entry name" value="MurD"/>
    <property type="match status" value="1"/>
</dbReference>
<dbReference type="Gene3D" id="3.90.190.20">
    <property type="entry name" value="Mur ligase, C-terminal domain"/>
    <property type="match status" value="1"/>
</dbReference>
<dbReference type="AlphaFoldDB" id="A0AA35R958"/>
<dbReference type="Gene3D" id="3.40.1190.10">
    <property type="entry name" value="Mur-like, catalytic domain"/>
    <property type="match status" value="1"/>
</dbReference>
<keyword evidence="5" id="KW-0547">Nucleotide-binding</keyword>
<dbReference type="Gene3D" id="3.40.50.720">
    <property type="entry name" value="NAD(P)-binding Rossmann-like Domain"/>
    <property type="match status" value="1"/>
</dbReference>
<evidence type="ECO:0000256" key="6">
    <source>
        <dbReference type="ARBA" id="ARBA00022840"/>
    </source>
</evidence>
<dbReference type="NCBIfam" id="TIGR01087">
    <property type="entry name" value="murD"/>
    <property type="match status" value="1"/>
</dbReference>
<dbReference type="Pfam" id="PF21799">
    <property type="entry name" value="MurD-like_N"/>
    <property type="match status" value="1"/>
</dbReference>
<evidence type="ECO:0000313" key="8">
    <source>
        <dbReference type="EMBL" id="CAI8007140.1"/>
    </source>
</evidence>
<feature type="domain" description="Mur ligase central" evidence="7">
    <location>
        <begin position="107"/>
        <end position="290"/>
    </location>
</feature>
<evidence type="ECO:0000313" key="9">
    <source>
        <dbReference type="Proteomes" id="UP001174909"/>
    </source>
</evidence>
<dbReference type="EMBL" id="CASHTH010000747">
    <property type="protein sequence ID" value="CAI8007140.1"/>
    <property type="molecule type" value="Genomic_DNA"/>
</dbReference>
<dbReference type="InterPro" id="IPR005762">
    <property type="entry name" value="MurD"/>
</dbReference>
<evidence type="ECO:0000256" key="4">
    <source>
        <dbReference type="ARBA" id="ARBA00022598"/>
    </source>
</evidence>
<keyword evidence="4 8" id="KW-0436">Ligase</keyword>
<dbReference type="Pfam" id="PF08245">
    <property type="entry name" value="Mur_ligase_M"/>
    <property type="match status" value="1"/>
</dbReference>
<dbReference type="GO" id="GO:0005524">
    <property type="term" value="F:ATP binding"/>
    <property type="evidence" value="ECO:0007669"/>
    <property type="project" value="UniProtKB-KW"/>
</dbReference>
<dbReference type="PANTHER" id="PTHR43692:SF1">
    <property type="entry name" value="UDP-N-ACETYLMURAMOYLALANINE--D-GLUTAMATE LIGASE"/>
    <property type="match status" value="1"/>
</dbReference>
<organism evidence="8 9">
    <name type="scientific">Geodia barretti</name>
    <name type="common">Barrett's horny sponge</name>
    <dbReference type="NCBI Taxonomy" id="519541"/>
    <lineage>
        <taxon>Eukaryota</taxon>
        <taxon>Metazoa</taxon>
        <taxon>Porifera</taxon>
        <taxon>Demospongiae</taxon>
        <taxon>Heteroscleromorpha</taxon>
        <taxon>Tetractinellida</taxon>
        <taxon>Astrophorina</taxon>
        <taxon>Geodiidae</taxon>
        <taxon>Geodia</taxon>
    </lineage>
</organism>
<proteinExistence type="inferred from homology"/>
<dbReference type="InterPro" id="IPR036565">
    <property type="entry name" value="Mur-like_cat_sf"/>
</dbReference>
<keyword evidence="9" id="KW-1185">Reference proteome</keyword>
<dbReference type="SUPFAM" id="SSF53244">
    <property type="entry name" value="MurD-like peptide ligases, peptide-binding domain"/>
    <property type="match status" value="1"/>
</dbReference>
<evidence type="ECO:0000259" key="7">
    <source>
        <dbReference type="Pfam" id="PF08245"/>
    </source>
</evidence>
<dbReference type="GO" id="GO:0005737">
    <property type="term" value="C:cytoplasm"/>
    <property type="evidence" value="ECO:0007669"/>
    <property type="project" value="UniProtKB-SubCell"/>
</dbReference>
<dbReference type="SUPFAM" id="SSF53623">
    <property type="entry name" value="MurD-like peptide ligases, catalytic domain"/>
    <property type="match status" value="1"/>
</dbReference>
<dbReference type="SUPFAM" id="SSF51984">
    <property type="entry name" value="MurCD N-terminal domain"/>
    <property type="match status" value="1"/>
</dbReference>
<keyword evidence="6" id="KW-0067">ATP-binding</keyword>
<reference evidence="8" key="1">
    <citation type="submission" date="2023-03" db="EMBL/GenBank/DDBJ databases">
        <authorList>
            <person name="Steffen K."/>
            <person name="Cardenas P."/>
        </authorList>
    </citation>
    <scope>NUCLEOTIDE SEQUENCE</scope>
</reference>
<sequence length="457" mass="47291">MVLGAGASGQAAARYLCGIGRRVLVADSRPEPAIPAASALRSLGARVHFGGHPPSLLAGMALVVTSPGVPPRVDILRAARREGIPVWGELELGYRALGEPWDRLVAVTGTKGKSSVVTLLAEALDAQGTPVRACGNLGEPLTALAGSFGPDQIAVVETSSFQLATIARFRAHVAVVLEVGQDHLDWHPDLADYRRSKARLLENQTATDWVVGDGGDPVAHDLATAAVRASGARWLPFAGPAGAHDPEVLLDSESVLRRDGEETRVLARLSALRLPGRHQAKNLAAAAAAASVLGVRPDAIETAAARFSGLPHALEEAGSVAGVRFINDSRATNLQATRAAVEALSGAAGGGIQLILGGILKGGRFSDLEGSLGRVEGIQAIGRTKARIATEISSVPVEVQGTLEGAVAAAFARSRPGGIVLLSPGCSSFDLFENYADRGTRFRALVARLEGAQGGRR</sequence>
<dbReference type="GO" id="GO:0008764">
    <property type="term" value="F:UDP-N-acetylmuramoylalanine-D-glutamate ligase activity"/>
    <property type="evidence" value="ECO:0007669"/>
    <property type="project" value="InterPro"/>
</dbReference>